<keyword evidence="1" id="KW-0472">Membrane</keyword>
<gene>
    <name evidence="2" type="ORF">AGERDE_LOCUS11577</name>
</gene>
<dbReference type="InterPro" id="IPR015915">
    <property type="entry name" value="Kelch-typ_b-propeller"/>
</dbReference>
<evidence type="ECO:0000313" key="3">
    <source>
        <dbReference type="Proteomes" id="UP000789831"/>
    </source>
</evidence>
<keyword evidence="1" id="KW-0812">Transmembrane</keyword>
<accession>A0A9N9E0N1</accession>
<dbReference type="EMBL" id="CAJVPL010005189">
    <property type="protein sequence ID" value="CAG8655431.1"/>
    <property type="molecule type" value="Genomic_DNA"/>
</dbReference>
<sequence length="249" mass="28069">MHIFDTFGSTWNQILPFSSYVPDQRKVCSSTFKDGKIYYVGGVYQTDKVIDIREILIYDTSNENSPWSLKIATNITNISNRFFHSAVLDNIIIFGGTKEFSDSRNSSLDYTLNDYLISLNLETFELSELKTLNKPSIYDIPYITPIEPPTPPSPTPPIKIIIISIIGSPVFIVAIVTGFIFIAKNVEIIICKLNQPNTALSHNTPVNQHTTTFDHNTTFSHVTVIPQIDTFDHNDPNYNSTLAFKLSLI</sequence>
<dbReference type="InterPro" id="IPR011043">
    <property type="entry name" value="Gal_Oxase/kelch_b-propeller"/>
</dbReference>
<protein>
    <submittedName>
        <fullName evidence="2">10481_t:CDS:1</fullName>
    </submittedName>
</protein>
<organism evidence="2 3">
    <name type="scientific">Ambispora gerdemannii</name>
    <dbReference type="NCBI Taxonomy" id="144530"/>
    <lineage>
        <taxon>Eukaryota</taxon>
        <taxon>Fungi</taxon>
        <taxon>Fungi incertae sedis</taxon>
        <taxon>Mucoromycota</taxon>
        <taxon>Glomeromycotina</taxon>
        <taxon>Glomeromycetes</taxon>
        <taxon>Archaeosporales</taxon>
        <taxon>Ambisporaceae</taxon>
        <taxon>Ambispora</taxon>
    </lineage>
</organism>
<dbReference type="Gene3D" id="2.120.10.80">
    <property type="entry name" value="Kelch-type beta propeller"/>
    <property type="match status" value="1"/>
</dbReference>
<feature type="transmembrane region" description="Helical" evidence="1">
    <location>
        <begin position="160"/>
        <end position="183"/>
    </location>
</feature>
<reference evidence="2" key="1">
    <citation type="submission" date="2021-06" db="EMBL/GenBank/DDBJ databases">
        <authorList>
            <person name="Kallberg Y."/>
            <person name="Tangrot J."/>
            <person name="Rosling A."/>
        </authorList>
    </citation>
    <scope>NUCLEOTIDE SEQUENCE</scope>
    <source>
        <strain evidence="2">MT106</strain>
    </source>
</reference>
<dbReference type="SUPFAM" id="SSF50965">
    <property type="entry name" value="Galactose oxidase, central domain"/>
    <property type="match status" value="1"/>
</dbReference>
<keyword evidence="1" id="KW-1133">Transmembrane helix</keyword>
<dbReference type="Proteomes" id="UP000789831">
    <property type="component" value="Unassembled WGS sequence"/>
</dbReference>
<evidence type="ECO:0000313" key="2">
    <source>
        <dbReference type="EMBL" id="CAG8655431.1"/>
    </source>
</evidence>
<comment type="caution">
    <text evidence="2">The sequence shown here is derived from an EMBL/GenBank/DDBJ whole genome shotgun (WGS) entry which is preliminary data.</text>
</comment>
<dbReference type="OrthoDB" id="432528at2759"/>
<proteinExistence type="predicted"/>
<evidence type="ECO:0000256" key="1">
    <source>
        <dbReference type="SAM" id="Phobius"/>
    </source>
</evidence>
<keyword evidence="3" id="KW-1185">Reference proteome</keyword>
<dbReference type="AlphaFoldDB" id="A0A9N9E0N1"/>
<name>A0A9N9E0N1_9GLOM</name>